<comment type="function">
    <text evidence="7">One of the primary rRNA binding proteins, it binds directly near the 3'-end of the 23S rRNA, where it nucleates assembly of the 50S subunit.</text>
</comment>
<dbReference type="HAMAP" id="MF_01325_B">
    <property type="entry name" value="Ribosomal_uL3_B"/>
    <property type="match status" value="1"/>
</dbReference>
<evidence type="ECO:0000256" key="4">
    <source>
        <dbReference type="ARBA" id="ARBA00022980"/>
    </source>
</evidence>
<dbReference type="FunCoup" id="A0A402CYL2">
    <property type="interactions" value="544"/>
</dbReference>
<keyword evidence="5 7" id="KW-0687">Ribonucleoprotein</keyword>
<evidence type="ECO:0000256" key="6">
    <source>
        <dbReference type="ARBA" id="ARBA00035243"/>
    </source>
</evidence>
<dbReference type="PANTHER" id="PTHR11229:SF16">
    <property type="entry name" value="LARGE RIBOSOMAL SUBUNIT PROTEIN UL3C"/>
    <property type="match status" value="1"/>
</dbReference>
<proteinExistence type="inferred from homology"/>
<organism evidence="8 9">
    <name type="scientific">Capsulimonas corticalis</name>
    <dbReference type="NCBI Taxonomy" id="2219043"/>
    <lineage>
        <taxon>Bacteria</taxon>
        <taxon>Bacillati</taxon>
        <taxon>Armatimonadota</taxon>
        <taxon>Armatimonadia</taxon>
        <taxon>Capsulimonadales</taxon>
        <taxon>Capsulimonadaceae</taxon>
        <taxon>Capsulimonas</taxon>
    </lineage>
</organism>
<keyword evidence="2 7" id="KW-0699">rRNA-binding</keyword>
<name>A0A402CYL2_9BACT</name>
<dbReference type="GO" id="GO:0006412">
    <property type="term" value="P:translation"/>
    <property type="evidence" value="ECO:0007669"/>
    <property type="project" value="UniProtKB-UniRule"/>
</dbReference>
<evidence type="ECO:0000256" key="5">
    <source>
        <dbReference type="ARBA" id="ARBA00023274"/>
    </source>
</evidence>
<evidence type="ECO:0000313" key="9">
    <source>
        <dbReference type="Proteomes" id="UP000287394"/>
    </source>
</evidence>
<evidence type="ECO:0000256" key="2">
    <source>
        <dbReference type="ARBA" id="ARBA00022730"/>
    </source>
</evidence>
<gene>
    <name evidence="7 8" type="primary">rplC</name>
    <name evidence="8" type="ORF">CCAX7_33610</name>
</gene>
<dbReference type="GO" id="GO:0003735">
    <property type="term" value="F:structural constituent of ribosome"/>
    <property type="evidence" value="ECO:0007669"/>
    <property type="project" value="UniProtKB-UniRule"/>
</dbReference>
<dbReference type="Pfam" id="PF00297">
    <property type="entry name" value="Ribosomal_L3"/>
    <property type="match status" value="1"/>
</dbReference>
<evidence type="ECO:0000256" key="3">
    <source>
        <dbReference type="ARBA" id="ARBA00022884"/>
    </source>
</evidence>
<dbReference type="RefSeq" id="WP_119322399.1">
    <property type="nucleotide sequence ID" value="NZ_AP025739.1"/>
</dbReference>
<dbReference type="InterPro" id="IPR000597">
    <property type="entry name" value="Ribosomal_uL3"/>
</dbReference>
<accession>A0A402CYL2</accession>
<evidence type="ECO:0000256" key="1">
    <source>
        <dbReference type="ARBA" id="ARBA00006540"/>
    </source>
</evidence>
<dbReference type="GO" id="GO:0022625">
    <property type="term" value="C:cytosolic large ribosomal subunit"/>
    <property type="evidence" value="ECO:0007669"/>
    <property type="project" value="TreeGrafter"/>
</dbReference>
<dbReference type="FunFam" id="2.40.30.10:FF:000004">
    <property type="entry name" value="50S ribosomal protein L3"/>
    <property type="match status" value="1"/>
</dbReference>
<comment type="similarity">
    <text evidence="1 7">Belongs to the universal ribosomal protein uL3 family.</text>
</comment>
<comment type="subunit">
    <text evidence="7">Part of the 50S ribosomal subunit. Forms a cluster with proteins L14 and L19.</text>
</comment>
<reference evidence="8 9" key="1">
    <citation type="journal article" date="2019" name="Int. J. Syst. Evol. Microbiol.">
        <title>Capsulimonas corticalis gen. nov., sp. nov., an aerobic capsulated bacterium, of a novel bacterial order, Capsulimonadales ord. nov., of the class Armatimonadia of the phylum Armatimonadetes.</title>
        <authorList>
            <person name="Li J."/>
            <person name="Kudo C."/>
            <person name="Tonouchi A."/>
        </authorList>
    </citation>
    <scope>NUCLEOTIDE SEQUENCE [LARGE SCALE GENOMIC DNA]</scope>
    <source>
        <strain evidence="8 9">AX-7</strain>
    </source>
</reference>
<keyword evidence="3 7" id="KW-0694">RNA-binding</keyword>
<dbReference type="SUPFAM" id="SSF50447">
    <property type="entry name" value="Translation proteins"/>
    <property type="match status" value="1"/>
</dbReference>
<dbReference type="Gene3D" id="3.30.160.810">
    <property type="match status" value="1"/>
</dbReference>
<dbReference type="InterPro" id="IPR019927">
    <property type="entry name" value="Ribosomal_uL3_bac/org-type"/>
</dbReference>
<dbReference type="GO" id="GO:0019843">
    <property type="term" value="F:rRNA binding"/>
    <property type="evidence" value="ECO:0007669"/>
    <property type="project" value="UniProtKB-UniRule"/>
</dbReference>
<dbReference type="EMBL" id="AP025739">
    <property type="protein sequence ID" value="BDI31310.1"/>
    <property type="molecule type" value="Genomic_DNA"/>
</dbReference>
<evidence type="ECO:0000313" key="8">
    <source>
        <dbReference type="EMBL" id="BDI31310.1"/>
    </source>
</evidence>
<dbReference type="OrthoDB" id="9806135at2"/>
<dbReference type="AlphaFoldDB" id="A0A402CYL2"/>
<dbReference type="KEGG" id="ccot:CCAX7_33610"/>
<dbReference type="NCBIfam" id="TIGR03625">
    <property type="entry name" value="L3_bact"/>
    <property type="match status" value="1"/>
</dbReference>
<dbReference type="Gene3D" id="2.40.30.10">
    <property type="entry name" value="Translation factors"/>
    <property type="match status" value="1"/>
</dbReference>
<dbReference type="Proteomes" id="UP000287394">
    <property type="component" value="Chromosome"/>
</dbReference>
<protein>
    <recommendedName>
        <fullName evidence="6 7">Large ribosomal subunit protein uL3</fullName>
    </recommendedName>
</protein>
<dbReference type="PANTHER" id="PTHR11229">
    <property type="entry name" value="50S RIBOSOMAL PROTEIN L3"/>
    <property type="match status" value="1"/>
</dbReference>
<evidence type="ECO:0000256" key="7">
    <source>
        <dbReference type="HAMAP-Rule" id="MF_01325"/>
    </source>
</evidence>
<dbReference type="InterPro" id="IPR009000">
    <property type="entry name" value="Transl_B-barrel_sf"/>
</dbReference>
<keyword evidence="9" id="KW-1185">Reference proteome</keyword>
<sequence>MPSAILGKKLGMTQIFEEGGRVTPVTVIAAGPCVITQLKTIDRDGYSAAQIGFGEVKEHRLNSPQKGHFAAHGVKPLRVLREISIDEGETLAEGFEFKADIFSVGDKVAVTGISKGKGFAGVVKRYRWHGHNATHGASTSHRKPASSGATDAARTFKGQGKPGHMGDVQVTQQGLRVARIDTDKNLLLVRGAVPGANGGLVLIKKFNR</sequence>
<dbReference type="FunFam" id="3.30.160.810:FF:000001">
    <property type="entry name" value="50S ribosomal protein L3"/>
    <property type="match status" value="1"/>
</dbReference>
<keyword evidence="4 7" id="KW-0689">Ribosomal protein</keyword>